<accession>A0ABS7QXR9</accession>
<dbReference type="Gene3D" id="2.30.40.10">
    <property type="entry name" value="Urease, subunit C, domain 1"/>
    <property type="match status" value="1"/>
</dbReference>
<dbReference type="InterPro" id="IPR011059">
    <property type="entry name" value="Metal-dep_hydrolase_composite"/>
</dbReference>
<dbReference type="PANTHER" id="PTHR43135">
    <property type="entry name" value="ALPHA-D-RIBOSE 1-METHYLPHOSPHONATE 5-TRIPHOSPHATE DIPHOSPHATASE"/>
    <property type="match status" value="1"/>
</dbReference>
<reference evidence="2 3" key="1">
    <citation type="submission" date="2021-08" db="EMBL/GenBank/DDBJ databases">
        <title>Streptomyces sp. PTM05 isolated from lichen.</title>
        <authorList>
            <person name="Somphong A."/>
            <person name="Phongsopitanun W."/>
            <person name="Tanasupawat S."/>
        </authorList>
    </citation>
    <scope>NUCLEOTIDE SEQUENCE [LARGE SCALE GENOMIC DNA]</scope>
    <source>
        <strain evidence="2 3">Ptm05</strain>
    </source>
</reference>
<name>A0ABS7QXR9_9ACTN</name>
<dbReference type="PANTHER" id="PTHR43135:SF4">
    <property type="entry name" value="AMIDOHYDROLASE-RELATED DOMAIN-CONTAINING PROTEIN"/>
    <property type="match status" value="1"/>
</dbReference>
<dbReference type="RefSeq" id="WP_222980208.1">
    <property type="nucleotide sequence ID" value="NZ_JAINVZ010000016.1"/>
</dbReference>
<protein>
    <submittedName>
        <fullName evidence="2">Amidohydrolase family protein</fullName>
    </submittedName>
</protein>
<dbReference type="InterPro" id="IPR032466">
    <property type="entry name" value="Metal_Hydrolase"/>
</dbReference>
<dbReference type="InterPro" id="IPR051781">
    <property type="entry name" value="Metallo-dep_Hydrolase"/>
</dbReference>
<dbReference type="Gene3D" id="3.20.20.140">
    <property type="entry name" value="Metal-dependent hydrolases"/>
    <property type="match status" value="1"/>
</dbReference>
<organism evidence="2 3">
    <name type="scientific">Streptantibioticus parmotrematis</name>
    <dbReference type="NCBI Taxonomy" id="2873249"/>
    <lineage>
        <taxon>Bacteria</taxon>
        <taxon>Bacillati</taxon>
        <taxon>Actinomycetota</taxon>
        <taxon>Actinomycetes</taxon>
        <taxon>Kitasatosporales</taxon>
        <taxon>Streptomycetaceae</taxon>
        <taxon>Streptantibioticus</taxon>
    </lineage>
</organism>
<keyword evidence="3" id="KW-1185">Reference proteome</keyword>
<dbReference type="Proteomes" id="UP001198565">
    <property type="component" value="Unassembled WGS sequence"/>
</dbReference>
<sequence>MTDASVLRFKGRVLAGPDDVRDGLWVVDGRVTYERPAGAADAPVLTGWALPGLVDAHCHVGLDAHGAVDEATSEKQALTDRSAGALLLRDAGSPADTRWIDEREDLPRIIRAGRHIARTRRYIRNYAHEIEPGDLAAYVRREARRGDGWVKLVGDWIDRQAGDLTPCWPRWAIDEAIAAAHEEGARVTAHCFAEDSLADLVEAGIDCVEHATGLTEETIPLFAERGVAIVPTLVNIATFPDLAAGGEAKFPAWSAHMRQLHARRYETVRAAYDAGIPVFTGTDAGGSLPHGLVADEVAELVTAGIPALDALSAATWGARRWLGRPLLEEGDPADFVVHDTDPRADVRVLAAPRAIVLRGRVVG</sequence>
<evidence type="ECO:0000259" key="1">
    <source>
        <dbReference type="Pfam" id="PF01979"/>
    </source>
</evidence>
<evidence type="ECO:0000313" key="3">
    <source>
        <dbReference type="Proteomes" id="UP001198565"/>
    </source>
</evidence>
<gene>
    <name evidence="2" type="ORF">K7472_21860</name>
</gene>
<evidence type="ECO:0000313" key="2">
    <source>
        <dbReference type="EMBL" id="MBY8887464.1"/>
    </source>
</evidence>
<dbReference type="EMBL" id="JAINVZ010000016">
    <property type="protein sequence ID" value="MBY8887464.1"/>
    <property type="molecule type" value="Genomic_DNA"/>
</dbReference>
<feature type="domain" description="Amidohydrolase-related" evidence="1">
    <location>
        <begin position="49"/>
        <end position="356"/>
    </location>
</feature>
<dbReference type="InterPro" id="IPR006680">
    <property type="entry name" value="Amidohydro-rel"/>
</dbReference>
<comment type="caution">
    <text evidence="2">The sequence shown here is derived from an EMBL/GenBank/DDBJ whole genome shotgun (WGS) entry which is preliminary data.</text>
</comment>
<dbReference type="SUPFAM" id="SSF51556">
    <property type="entry name" value="Metallo-dependent hydrolases"/>
    <property type="match status" value="1"/>
</dbReference>
<dbReference type="Pfam" id="PF01979">
    <property type="entry name" value="Amidohydro_1"/>
    <property type="match status" value="1"/>
</dbReference>
<proteinExistence type="predicted"/>